<keyword evidence="4" id="KW-1185">Reference proteome</keyword>
<protein>
    <recommendedName>
        <fullName evidence="2">Flagellar hook-length control protein-like C-terminal domain-containing protein</fullName>
    </recommendedName>
</protein>
<proteinExistence type="predicted"/>
<dbReference type="EMBL" id="PISE01000009">
    <property type="protein sequence ID" value="PKG24936.1"/>
    <property type="molecule type" value="Genomic_DNA"/>
</dbReference>
<reference evidence="3 4" key="1">
    <citation type="journal article" date="2003" name="Int. J. Syst. Evol. Microbiol.">
        <title>Bacillus nealsonii sp. nov., isolated from a spacecraft-assembly facility, whose spores are gamma-radiation resistant.</title>
        <authorList>
            <person name="Venkateswaran K."/>
            <person name="Kempf M."/>
            <person name="Chen F."/>
            <person name="Satomi M."/>
            <person name="Nicholson W."/>
            <person name="Kern R."/>
        </authorList>
    </citation>
    <scope>NUCLEOTIDE SEQUENCE [LARGE SCALE GENOMIC DNA]</scope>
    <source>
        <strain evidence="3 4">FO-92</strain>
    </source>
</reference>
<dbReference type="CDD" id="cd17470">
    <property type="entry name" value="T3SS_Flik_C"/>
    <property type="match status" value="1"/>
</dbReference>
<dbReference type="InterPro" id="IPR021136">
    <property type="entry name" value="Flagellar_hook_control-like_C"/>
</dbReference>
<comment type="caution">
    <text evidence="3">The sequence shown here is derived from an EMBL/GenBank/DDBJ whole genome shotgun (WGS) entry which is preliminary data.</text>
</comment>
<feature type="domain" description="Flagellar hook-length control protein-like C-terminal" evidence="2">
    <location>
        <begin position="398"/>
        <end position="472"/>
    </location>
</feature>
<dbReference type="Gene3D" id="3.30.750.140">
    <property type="match status" value="1"/>
</dbReference>
<organism evidence="3 4">
    <name type="scientific">Niallia nealsonii</name>
    <dbReference type="NCBI Taxonomy" id="115979"/>
    <lineage>
        <taxon>Bacteria</taxon>
        <taxon>Bacillati</taxon>
        <taxon>Bacillota</taxon>
        <taxon>Bacilli</taxon>
        <taxon>Bacillales</taxon>
        <taxon>Bacillaceae</taxon>
        <taxon>Niallia</taxon>
    </lineage>
</organism>
<dbReference type="AlphaFoldDB" id="A0A2N0Z5Y4"/>
<evidence type="ECO:0000259" key="2">
    <source>
        <dbReference type="Pfam" id="PF02120"/>
    </source>
</evidence>
<dbReference type="Proteomes" id="UP000233375">
    <property type="component" value="Unassembled WGS sequence"/>
</dbReference>
<evidence type="ECO:0000313" key="4">
    <source>
        <dbReference type="Proteomes" id="UP000233375"/>
    </source>
</evidence>
<feature type="region of interest" description="Disordered" evidence="1">
    <location>
        <begin position="470"/>
        <end position="514"/>
    </location>
</feature>
<dbReference type="Pfam" id="PF02120">
    <property type="entry name" value="Flg_hook"/>
    <property type="match status" value="1"/>
</dbReference>
<sequence>NSLGEAGLNEGTFITEGNGQAIPLRETLKFSQGTSQLVQKNKDDANRSGEVGKDPNAQIIETKGRIKEETNTSNSVTRINPLFGQLQPVREGNLLSRLKNQPANKSLASEANNGNISNEATLSQETLTATSVAIGQTGTTVNVEKVMPTNNGKMFGETNVVQSDSQSKHKKAMPANQTIALDTVKLINPLLYQSPAQTAEKSADAINAINQDAIIANGIQATSAVIIDGAGAKLGHAANQEQLINPFHYNTFLGRADNQTKSSSQAVKLAEAATKGQDSLLPLNSIKSLVSSVVDKLNTAAKKEEKPNTMLAKMVNPLMVGSIKNTNDVKPTRMENIKPLVEKNETDAKTIVVGQMQTVVSTKQEPLVLLTASGNPVSAHQLREQLEKVLVNGKFVNNGDNQTFTLRLAPDHLGSIKIEIYQNEGNISAKILTASQEAKDILESHLTSIKHSLGPQNAVVDKLDIAYTPSQQDKTTKDNQQQQQQQQQKEEQSSQQKEQEKQRKTFLEELLNME</sequence>
<dbReference type="RefSeq" id="WP_168714355.1">
    <property type="nucleotide sequence ID" value="NZ_PISE01000009.1"/>
</dbReference>
<evidence type="ECO:0000313" key="3">
    <source>
        <dbReference type="EMBL" id="PKG24936.1"/>
    </source>
</evidence>
<name>A0A2N0Z5Y4_9BACI</name>
<evidence type="ECO:0000256" key="1">
    <source>
        <dbReference type="SAM" id="MobiDB-lite"/>
    </source>
</evidence>
<dbReference type="InterPro" id="IPR038610">
    <property type="entry name" value="FliK-like_C_sf"/>
</dbReference>
<accession>A0A2N0Z5Y4</accession>
<gene>
    <name evidence="3" type="ORF">CWS01_04385</name>
</gene>
<feature type="compositionally biased region" description="Basic and acidic residues" evidence="1">
    <location>
        <begin position="488"/>
        <end position="507"/>
    </location>
</feature>
<feature type="compositionally biased region" description="Low complexity" evidence="1">
    <location>
        <begin position="478"/>
        <end position="487"/>
    </location>
</feature>
<feature type="non-terminal residue" evidence="3">
    <location>
        <position position="1"/>
    </location>
</feature>